<proteinExistence type="predicted"/>
<feature type="compositionally biased region" description="Basic and acidic residues" evidence="1">
    <location>
        <begin position="19"/>
        <end position="29"/>
    </location>
</feature>
<dbReference type="Proteomes" id="UP000789901">
    <property type="component" value="Unassembled WGS sequence"/>
</dbReference>
<evidence type="ECO:0000313" key="3">
    <source>
        <dbReference type="Proteomes" id="UP000789901"/>
    </source>
</evidence>
<reference evidence="2 3" key="1">
    <citation type="submission" date="2021-06" db="EMBL/GenBank/DDBJ databases">
        <authorList>
            <person name="Kallberg Y."/>
            <person name="Tangrot J."/>
            <person name="Rosling A."/>
        </authorList>
    </citation>
    <scope>NUCLEOTIDE SEQUENCE [LARGE SCALE GENOMIC DNA]</scope>
    <source>
        <strain evidence="2 3">120-4 pot B 10/14</strain>
    </source>
</reference>
<evidence type="ECO:0000256" key="1">
    <source>
        <dbReference type="SAM" id="MobiDB-lite"/>
    </source>
</evidence>
<sequence length="97" mass="10790">MSSRANKENENIIPQQAEQTKKLLDRKEGAPPSNEENVQTTGLGGLTDDNFFENIDNILGLPELKAATNEEISHNIKADKPSDPLRDELLALYEGRE</sequence>
<organism evidence="2 3">
    <name type="scientific">Gigaspora margarita</name>
    <dbReference type="NCBI Taxonomy" id="4874"/>
    <lineage>
        <taxon>Eukaryota</taxon>
        <taxon>Fungi</taxon>
        <taxon>Fungi incertae sedis</taxon>
        <taxon>Mucoromycota</taxon>
        <taxon>Glomeromycotina</taxon>
        <taxon>Glomeromycetes</taxon>
        <taxon>Diversisporales</taxon>
        <taxon>Gigasporaceae</taxon>
        <taxon>Gigaspora</taxon>
    </lineage>
</organism>
<dbReference type="EMBL" id="CAJVQB010026600">
    <property type="protein sequence ID" value="CAG8808915.1"/>
    <property type="molecule type" value="Genomic_DNA"/>
</dbReference>
<keyword evidence="3" id="KW-1185">Reference proteome</keyword>
<evidence type="ECO:0000313" key="2">
    <source>
        <dbReference type="EMBL" id="CAG8808915.1"/>
    </source>
</evidence>
<gene>
    <name evidence="2" type="ORF">GMARGA_LOCUS24788</name>
</gene>
<comment type="caution">
    <text evidence="2">The sequence shown here is derived from an EMBL/GenBank/DDBJ whole genome shotgun (WGS) entry which is preliminary data.</text>
</comment>
<name>A0ABN7VZJ5_GIGMA</name>
<feature type="region of interest" description="Disordered" evidence="1">
    <location>
        <begin position="1"/>
        <end position="49"/>
    </location>
</feature>
<feature type="compositionally biased region" description="Basic and acidic residues" evidence="1">
    <location>
        <begin position="1"/>
        <end position="10"/>
    </location>
</feature>
<accession>A0ABN7VZJ5</accession>
<protein>
    <submittedName>
        <fullName evidence="2">33728_t:CDS:1</fullName>
    </submittedName>
</protein>